<dbReference type="PANTHER" id="PTHR32322">
    <property type="entry name" value="INNER MEMBRANE TRANSPORTER"/>
    <property type="match status" value="1"/>
</dbReference>
<dbReference type="InterPro" id="IPR050638">
    <property type="entry name" value="AA-Vitamin_Transporters"/>
</dbReference>
<evidence type="ECO:0000256" key="5">
    <source>
        <dbReference type="SAM" id="Phobius"/>
    </source>
</evidence>
<proteinExistence type="predicted"/>
<evidence type="ECO:0000256" key="3">
    <source>
        <dbReference type="ARBA" id="ARBA00022989"/>
    </source>
</evidence>
<organism evidence="7 8">
    <name type="scientific">Yoonia tamlensis</name>
    <dbReference type="NCBI Taxonomy" id="390270"/>
    <lineage>
        <taxon>Bacteria</taxon>
        <taxon>Pseudomonadati</taxon>
        <taxon>Pseudomonadota</taxon>
        <taxon>Alphaproteobacteria</taxon>
        <taxon>Rhodobacterales</taxon>
        <taxon>Paracoccaceae</taxon>
        <taxon>Yoonia</taxon>
    </lineage>
</organism>
<dbReference type="InterPro" id="IPR037185">
    <property type="entry name" value="EmrE-like"/>
</dbReference>
<evidence type="ECO:0000313" key="7">
    <source>
        <dbReference type="EMBL" id="SFR32381.1"/>
    </source>
</evidence>
<dbReference type="STRING" id="390270.SAMN04488005_0299"/>
<dbReference type="OrthoDB" id="321830at2"/>
<feature type="transmembrane region" description="Helical" evidence="5">
    <location>
        <begin position="253"/>
        <end position="273"/>
    </location>
</feature>
<evidence type="ECO:0000256" key="2">
    <source>
        <dbReference type="ARBA" id="ARBA00022692"/>
    </source>
</evidence>
<dbReference type="SUPFAM" id="SSF103481">
    <property type="entry name" value="Multidrug resistance efflux transporter EmrE"/>
    <property type="match status" value="2"/>
</dbReference>
<feature type="transmembrane region" description="Helical" evidence="5">
    <location>
        <begin position="170"/>
        <end position="190"/>
    </location>
</feature>
<dbReference type="Proteomes" id="UP000199478">
    <property type="component" value="Unassembled WGS sequence"/>
</dbReference>
<name>A0A1I6FR24_9RHOB</name>
<dbReference type="AlphaFoldDB" id="A0A1I6FR24"/>
<feature type="domain" description="EamA" evidence="6">
    <location>
        <begin position="147"/>
        <end position="271"/>
    </location>
</feature>
<evidence type="ECO:0000259" key="6">
    <source>
        <dbReference type="Pfam" id="PF00892"/>
    </source>
</evidence>
<evidence type="ECO:0000313" key="8">
    <source>
        <dbReference type="Proteomes" id="UP000199478"/>
    </source>
</evidence>
<gene>
    <name evidence="7" type="ORF">SAMN04488005_0299</name>
</gene>
<feature type="transmembrane region" description="Helical" evidence="5">
    <location>
        <begin position="225"/>
        <end position="247"/>
    </location>
</feature>
<reference evidence="8" key="1">
    <citation type="submission" date="2016-10" db="EMBL/GenBank/DDBJ databases">
        <authorList>
            <person name="Varghese N."/>
            <person name="Submissions S."/>
        </authorList>
    </citation>
    <scope>NUCLEOTIDE SEQUENCE [LARGE SCALE GENOMIC DNA]</scope>
    <source>
        <strain evidence="8">DSM 26879</strain>
    </source>
</reference>
<dbReference type="GO" id="GO:0016020">
    <property type="term" value="C:membrane"/>
    <property type="evidence" value="ECO:0007669"/>
    <property type="project" value="UniProtKB-SubCell"/>
</dbReference>
<feature type="transmembrane region" description="Helical" evidence="5">
    <location>
        <begin position="143"/>
        <end position="163"/>
    </location>
</feature>
<feature type="transmembrane region" description="Helical" evidence="5">
    <location>
        <begin position="90"/>
        <end position="110"/>
    </location>
</feature>
<keyword evidence="3 5" id="KW-1133">Transmembrane helix</keyword>
<evidence type="ECO:0000256" key="1">
    <source>
        <dbReference type="ARBA" id="ARBA00004141"/>
    </source>
</evidence>
<sequence length="276" mass="28599">MRLFVLVTLTMTAFAANSVLNRIGVARFGMDPLGFAAIRVIAGAGMLWLLIALRSKSAPTVFTRKRLAGAASLATYMIGFSWAYQGLDAGFGALILFGALQVVIFGWAIVEKQPIAPLRWLGVTLSLIGLCVLLWPTQSSPTPLVSVAAMIAAAVGWGAYTLLGRRETDPLGATASNFLLCVPLVAIGLLDMGAVPMMGIATAVTAGALTSGLGYALWYQILPKLATPVAGTAQLSVPVIAVGFGALFLGEPISARMVVAGILVLGGIGLSLITQR</sequence>
<keyword evidence="8" id="KW-1185">Reference proteome</keyword>
<dbReference type="EMBL" id="FOYP01000001">
    <property type="protein sequence ID" value="SFR32381.1"/>
    <property type="molecule type" value="Genomic_DNA"/>
</dbReference>
<feature type="transmembrane region" description="Helical" evidence="5">
    <location>
        <begin position="117"/>
        <end position="137"/>
    </location>
</feature>
<feature type="transmembrane region" description="Helical" evidence="5">
    <location>
        <begin position="34"/>
        <end position="55"/>
    </location>
</feature>
<evidence type="ECO:0000256" key="4">
    <source>
        <dbReference type="ARBA" id="ARBA00023136"/>
    </source>
</evidence>
<dbReference type="InterPro" id="IPR000620">
    <property type="entry name" value="EamA_dom"/>
</dbReference>
<keyword evidence="2 5" id="KW-0812">Transmembrane</keyword>
<dbReference type="Pfam" id="PF00892">
    <property type="entry name" value="EamA"/>
    <property type="match status" value="1"/>
</dbReference>
<feature type="transmembrane region" description="Helical" evidence="5">
    <location>
        <begin position="67"/>
        <end position="84"/>
    </location>
</feature>
<keyword evidence="4 5" id="KW-0472">Membrane</keyword>
<dbReference type="PANTHER" id="PTHR32322:SF9">
    <property type="entry name" value="AMINO-ACID METABOLITE EFFLUX PUMP-RELATED"/>
    <property type="match status" value="1"/>
</dbReference>
<protein>
    <submittedName>
        <fullName evidence="7">EamA domain-containing membrane protein RarD</fullName>
    </submittedName>
</protein>
<comment type="subcellular location">
    <subcellularLocation>
        <location evidence="1">Membrane</location>
        <topology evidence="1">Multi-pass membrane protein</topology>
    </subcellularLocation>
</comment>
<dbReference type="RefSeq" id="WP_090195536.1">
    <property type="nucleotide sequence ID" value="NZ_FOYP01000001.1"/>
</dbReference>
<feature type="transmembrane region" description="Helical" evidence="5">
    <location>
        <begin position="196"/>
        <end position="218"/>
    </location>
</feature>
<accession>A0A1I6FR24</accession>